<dbReference type="InterPro" id="IPR027417">
    <property type="entry name" value="P-loop_NTPase"/>
</dbReference>
<evidence type="ECO:0000259" key="4">
    <source>
        <dbReference type="PROSITE" id="PS50893"/>
    </source>
</evidence>
<dbReference type="PROSITE" id="PS50893">
    <property type="entry name" value="ABC_TRANSPORTER_2"/>
    <property type="match status" value="1"/>
</dbReference>
<dbReference type="EMBL" id="UINC01190281">
    <property type="protein sequence ID" value="SVE04361.1"/>
    <property type="molecule type" value="Genomic_DNA"/>
</dbReference>
<evidence type="ECO:0000256" key="2">
    <source>
        <dbReference type="ARBA" id="ARBA00022741"/>
    </source>
</evidence>
<name>A0A383A9R9_9ZZZZ</name>
<accession>A0A383A9R9</accession>
<organism evidence="5">
    <name type="scientific">marine metagenome</name>
    <dbReference type="NCBI Taxonomy" id="408172"/>
    <lineage>
        <taxon>unclassified sequences</taxon>
        <taxon>metagenomes</taxon>
        <taxon>ecological metagenomes</taxon>
    </lineage>
</organism>
<dbReference type="PANTHER" id="PTHR42788:SF13">
    <property type="entry name" value="ALIPHATIC SULFONATES IMPORT ATP-BINDING PROTEIN SSUB"/>
    <property type="match status" value="1"/>
</dbReference>
<evidence type="ECO:0000256" key="1">
    <source>
        <dbReference type="ARBA" id="ARBA00022448"/>
    </source>
</evidence>
<keyword evidence="1" id="KW-0813">Transport</keyword>
<dbReference type="Pfam" id="PF00005">
    <property type="entry name" value="ABC_tran"/>
    <property type="match status" value="1"/>
</dbReference>
<protein>
    <recommendedName>
        <fullName evidence="4">ABC transporter domain-containing protein</fullName>
    </recommendedName>
</protein>
<reference evidence="5" key="1">
    <citation type="submission" date="2018-05" db="EMBL/GenBank/DDBJ databases">
        <authorList>
            <person name="Lanie J.A."/>
            <person name="Ng W.-L."/>
            <person name="Kazmierczak K.M."/>
            <person name="Andrzejewski T.M."/>
            <person name="Davidsen T.M."/>
            <person name="Wayne K.J."/>
            <person name="Tettelin H."/>
            <person name="Glass J.I."/>
            <person name="Rusch D."/>
            <person name="Podicherti R."/>
            <person name="Tsui H.-C.T."/>
            <person name="Winkler M.E."/>
        </authorList>
    </citation>
    <scope>NUCLEOTIDE SEQUENCE</scope>
</reference>
<keyword evidence="3" id="KW-0067">ATP-binding</keyword>
<dbReference type="Gene3D" id="3.40.50.300">
    <property type="entry name" value="P-loop containing nucleotide triphosphate hydrolases"/>
    <property type="match status" value="1"/>
</dbReference>
<gene>
    <name evidence="5" type="ORF">METZ01_LOCUS457215</name>
</gene>
<dbReference type="AlphaFoldDB" id="A0A383A9R9"/>
<dbReference type="SMART" id="SM00382">
    <property type="entry name" value="AAA"/>
    <property type="match status" value="1"/>
</dbReference>
<feature type="non-terminal residue" evidence="5">
    <location>
        <position position="253"/>
    </location>
</feature>
<dbReference type="InterPro" id="IPR003593">
    <property type="entry name" value="AAA+_ATPase"/>
</dbReference>
<evidence type="ECO:0000313" key="5">
    <source>
        <dbReference type="EMBL" id="SVE04361.1"/>
    </source>
</evidence>
<evidence type="ECO:0000256" key="3">
    <source>
        <dbReference type="ARBA" id="ARBA00022840"/>
    </source>
</evidence>
<keyword evidence="2" id="KW-0547">Nucleotide-binding</keyword>
<feature type="domain" description="ABC transporter" evidence="4">
    <location>
        <begin position="2"/>
        <end position="222"/>
    </location>
</feature>
<dbReference type="PANTHER" id="PTHR42788">
    <property type="entry name" value="TAURINE IMPORT ATP-BINDING PROTEIN-RELATED"/>
    <property type="match status" value="1"/>
</dbReference>
<dbReference type="InterPro" id="IPR017871">
    <property type="entry name" value="ABC_transporter-like_CS"/>
</dbReference>
<dbReference type="GO" id="GO:0005524">
    <property type="term" value="F:ATP binding"/>
    <property type="evidence" value="ECO:0007669"/>
    <property type="project" value="UniProtKB-KW"/>
</dbReference>
<proteinExistence type="predicted"/>
<sequence length="253" mass="28196">DFFQACRELNFDVKKGEIVAIVGETGCGKSTSFNMLLGLQKPDIGEVRVLGYDPFSCDDELKGKVGIIFQNDRLLPWCNAIENVALGLKILNVSLEKRLNMASKWLKRVGLEGFETSHPHELSGGMRQRVSIARAFAIEPKILYADEAFTALDELTASRIRKDLLGLIKETEITTLFITHSVPEAVEIAERILVFSRPGRVIIEINCKAEKVKNNPVNKIEGLVRDGLRLAREDMLREGTAEDVTAEDLKNKG</sequence>
<dbReference type="GO" id="GO:0016887">
    <property type="term" value="F:ATP hydrolysis activity"/>
    <property type="evidence" value="ECO:0007669"/>
    <property type="project" value="InterPro"/>
</dbReference>
<dbReference type="InterPro" id="IPR050166">
    <property type="entry name" value="ABC_transporter_ATP-bind"/>
</dbReference>
<feature type="non-terminal residue" evidence="5">
    <location>
        <position position="1"/>
    </location>
</feature>
<dbReference type="SUPFAM" id="SSF52540">
    <property type="entry name" value="P-loop containing nucleoside triphosphate hydrolases"/>
    <property type="match status" value="1"/>
</dbReference>
<dbReference type="InterPro" id="IPR003439">
    <property type="entry name" value="ABC_transporter-like_ATP-bd"/>
</dbReference>
<dbReference type="PROSITE" id="PS00211">
    <property type="entry name" value="ABC_TRANSPORTER_1"/>
    <property type="match status" value="1"/>
</dbReference>